<protein>
    <submittedName>
        <fullName evidence="2">Uncharacterized protein</fullName>
    </submittedName>
</protein>
<evidence type="ECO:0000256" key="1">
    <source>
        <dbReference type="SAM" id="MobiDB-lite"/>
    </source>
</evidence>
<sequence length="316" mass="36047">MTTPQCPQVLPLMESQYVDSRSSLRFMSPIPIGVRKTPRIRRPGGLNPDIACISISFHSQTVKFGFVNFSEPQITAISEITHQFWPRRPYLIKQGDTAWSSQKLPAQSFFSKGHFRDATRFYVLYLCMLLKELHNHGWVFQQPVCNPSKPVATAKDLKNQRVDVQSLVFKYQLFQPEQAEYEWIGLSLHSLGELLVVGTLKTRLRTELFKTFFPLSLGWKRYGVYTRLFFVSRRHLGPQGAEDTTIVRLMDVMEGCGYQLYASVPTWPCVMLFRKPKDPGLSLGSSEGSSKENNSGKQVSSNQSTVTSPTERRPQE</sequence>
<dbReference type="AlphaFoldDB" id="A0AAN7GX26"/>
<dbReference type="EMBL" id="MU865314">
    <property type="protein sequence ID" value="KAK4228841.1"/>
    <property type="molecule type" value="Genomic_DNA"/>
</dbReference>
<proteinExistence type="predicted"/>
<feature type="compositionally biased region" description="Polar residues" evidence="1">
    <location>
        <begin position="298"/>
        <end position="309"/>
    </location>
</feature>
<dbReference type="Proteomes" id="UP001301958">
    <property type="component" value="Unassembled WGS sequence"/>
</dbReference>
<evidence type="ECO:0000313" key="3">
    <source>
        <dbReference type="Proteomes" id="UP001301958"/>
    </source>
</evidence>
<evidence type="ECO:0000313" key="2">
    <source>
        <dbReference type="EMBL" id="KAK4228841.1"/>
    </source>
</evidence>
<reference evidence="2" key="2">
    <citation type="submission" date="2023-05" db="EMBL/GenBank/DDBJ databases">
        <authorList>
            <consortium name="Lawrence Berkeley National Laboratory"/>
            <person name="Steindorff A."/>
            <person name="Hensen N."/>
            <person name="Bonometti L."/>
            <person name="Westerberg I."/>
            <person name="Brannstrom I.O."/>
            <person name="Guillou S."/>
            <person name="Cros-Aarteil S."/>
            <person name="Calhoun S."/>
            <person name="Haridas S."/>
            <person name="Kuo A."/>
            <person name="Mondo S."/>
            <person name="Pangilinan J."/>
            <person name="Riley R."/>
            <person name="Labutti K."/>
            <person name="Andreopoulos B."/>
            <person name="Lipzen A."/>
            <person name="Chen C."/>
            <person name="Yanf M."/>
            <person name="Daum C."/>
            <person name="Ng V."/>
            <person name="Clum A."/>
            <person name="Ohm R."/>
            <person name="Martin F."/>
            <person name="Silar P."/>
            <person name="Natvig D."/>
            <person name="Lalanne C."/>
            <person name="Gautier V."/>
            <person name="Ament-Velasquez S.L."/>
            <person name="Kruys A."/>
            <person name="Hutchinson M.I."/>
            <person name="Powell A.J."/>
            <person name="Barry K."/>
            <person name="Miller A.N."/>
            <person name="Grigoriev I.V."/>
            <person name="Debuchy R."/>
            <person name="Gladieux P."/>
            <person name="Thoren M.H."/>
            <person name="Johannesson H."/>
        </authorList>
    </citation>
    <scope>NUCLEOTIDE SEQUENCE</scope>
    <source>
        <strain evidence="2">CBS 990.96</strain>
    </source>
</reference>
<feature type="compositionally biased region" description="Low complexity" evidence="1">
    <location>
        <begin position="280"/>
        <end position="297"/>
    </location>
</feature>
<reference evidence="2" key="1">
    <citation type="journal article" date="2023" name="Mol. Phylogenet. Evol.">
        <title>Genome-scale phylogeny and comparative genomics of the fungal order Sordariales.</title>
        <authorList>
            <person name="Hensen N."/>
            <person name="Bonometti L."/>
            <person name="Westerberg I."/>
            <person name="Brannstrom I.O."/>
            <person name="Guillou S."/>
            <person name="Cros-Aarteil S."/>
            <person name="Calhoun S."/>
            <person name="Haridas S."/>
            <person name="Kuo A."/>
            <person name="Mondo S."/>
            <person name="Pangilinan J."/>
            <person name="Riley R."/>
            <person name="LaButti K."/>
            <person name="Andreopoulos B."/>
            <person name="Lipzen A."/>
            <person name="Chen C."/>
            <person name="Yan M."/>
            <person name="Daum C."/>
            <person name="Ng V."/>
            <person name="Clum A."/>
            <person name="Steindorff A."/>
            <person name="Ohm R.A."/>
            <person name="Martin F."/>
            <person name="Silar P."/>
            <person name="Natvig D.O."/>
            <person name="Lalanne C."/>
            <person name="Gautier V."/>
            <person name="Ament-Velasquez S.L."/>
            <person name="Kruys A."/>
            <person name="Hutchinson M.I."/>
            <person name="Powell A.J."/>
            <person name="Barry K."/>
            <person name="Miller A.N."/>
            <person name="Grigoriev I.V."/>
            <person name="Debuchy R."/>
            <person name="Gladieux P."/>
            <person name="Hiltunen Thoren M."/>
            <person name="Johannesson H."/>
        </authorList>
    </citation>
    <scope>NUCLEOTIDE SEQUENCE</scope>
    <source>
        <strain evidence="2">CBS 990.96</strain>
    </source>
</reference>
<organism evidence="2 3">
    <name type="scientific">Podospora fimiseda</name>
    <dbReference type="NCBI Taxonomy" id="252190"/>
    <lineage>
        <taxon>Eukaryota</taxon>
        <taxon>Fungi</taxon>
        <taxon>Dikarya</taxon>
        <taxon>Ascomycota</taxon>
        <taxon>Pezizomycotina</taxon>
        <taxon>Sordariomycetes</taxon>
        <taxon>Sordariomycetidae</taxon>
        <taxon>Sordariales</taxon>
        <taxon>Podosporaceae</taxon>
        <taxon>Podospora</taxon>
    </lineage>
</organism>
<name>A0AAN7GX26_9PEZI</name>
<keyword evidence="3" id="KW-1185">Reference proteome</keyword>
<comment type="caution">
    <text evidence="2">The sequence shown here is derived from an EMBL/GenBank/DDBJ whole genome shotgun (WGS) entry which is preliminary data.</text>
</comment>
<feature type="region of interest" description="Disordered" evidence="1">
    <location>
        <begin position="279"/>
        <end position="316"/>
    </location>
</feature>
<accession>A0AAN7GX26</accession>
<gene>
    <name evidence="2" type="ORF">QBC38DRAFT_522845</name>
</gene>